<reference evidence="2 3" key="1">
    <citation type="journal article" date="2014" name="Nat. Commun.">
        <title>Molecular traces of alternative social organization in a termite genome.</title>
        <authorList>
            <person name="Terrapon N."/>
            <person name="Li C."/>
            <person name="Robertson H.M."/>
            <person name="Ji L."/>
            <person name="Meng X."/>
            <person name="Booth W."/>
            <person name="Chen Z."/>
            <person name="Childers C.P."/>
            <person name="Glastad K.M."/>
            <person name="Gokhale K."/>
            <person name="Gowin J."/>
            <person name="Gronenberg W."/>
            <person name="Hermansen R.A."/>
            <person name="Hu H."/>
            <person name="Hunt B.G."/>
            <person name="Huylmans A.K."/>
            <person name="Khalil S.M."/>
            <person name="Mitchell R.D."/>
            <person name="Munoz-Torres M.C."/>
            <person name="Mustard J.A."/>
            <person name="Pan H."/>
            <person name="Reese J.T."/>
            <person name="Scharf M.E."/>
            <person name="Sun F."/>
            <person name="Vogel H."/>
            <person name="Xiao J."/>
            <person name="Yang W."/>
            <person name="Yang Z."/>
            <person name="Yang Z."/>
            <person name="Zhou J."/>
            <person name="Zhu J."/>
            <person name="Brent C.S."/>
            <person name="Elsik C.G."/>
            <person name="Goodisman M.A."/>
            <person name="Liberles D.A."/>
            <person name="Roe R.M."/>
            <person name="Vargo E.L."/>
            <person name="Vilcinskas A."/>
            <person name="Wang J."/>
            <person name="Bornberg-Bauer E."/>
            <person name="Korb J."/>
            <person name="Zhang G."/>
            <person name="Liebig J."/>
        </authorList>
    </citation>
    <scope>NUCLEOTIDE SEQUENCE [LARGE SCALE GENOMIC DNA]</scope>
    <source>
        <tissue evidence="2">Whole organism</tissue>
    </source>
</reference>
<feature type="region of interest" description="Disordered" evidence="1">
    <location>
        <begin position="46"/>
        <end position="75"/>
    </location>
</feature>
<proteinExistence type="predicted"/>
<dbReference type="InParanoid" id="A0A067QQ06"/>
<dbReference type="AlphaFoldDB" id="A0A067QQ06"/>
<feature type="compositionally biased region" description="Polar residues" evidence="1">
    <location>
        <begin position="124"/>
        <end position="133"/>
    </location>
</feature>
<evidence type="ECO:0000313" key="2">
    <source>
        <dbReference type="EMBL" id="KDR11797.1"/>
    </source>
</evidence>
<protein>
    <submittedName>
        <fullName evidence="2">Uncharacterized protein</fullName>
    </submittedName>
</protein>
<evidence type="ECO:0000256" key="1">
    <source>
        <dbReference type="SAM" id="MobiDB-lite"/>
    </source>
</evidence>
<keyword evidence="3" id="KW-1185">Reference proteome</keyword>
<dbReference type="OMA" id="GANCCAS"/>
<name>A0A067QQ06_ZOONE</name>
<dbReference type="EMBL" id="KK853071">
    <property type="protein sequence ID" value="KDR11797.1"/>
    <property type="molecule type" value="Genomic_DNA"/>
</dbReference>
<feature type="region of interest" description="Disordered" evidence="1">
    <location>
        <begin position="110"/>
        <end position="145"/>
    </location>
</feature>
<dbReference type="Proteomes" id="UP000027135">
    <property type="component" value="Unassembled WGS sequence"/>
</dbReference>
<gene>
    <name evidence="2" type="ORF">L798_14176</name>
</gene>
<feature type="compositionally biased region" description="Low complexity" evidence="1">
    <location>
        <begin position="46"/>
        <end position="59"/>
    </location>
</feature>
<accession>A0A067QQ06</accession>
<sequence>MVHLNGASTHKIIDNLVQMVFKLSEDVQLLRKDNEYWKNHLSKLASSAPTPAAPATKSSIQGTTPLVHNDPAHKAKDAVPCSASTVADAGSKSYKDVLSAGLKPKVSSVDTEGFTTVSHKKKPSSGTPSANTIRQRRQPLGVRNSASVPIVSKSERSKALFVSRFSPEVTAADVDKPLKEQLSLKRLVCNRLKTKFNSYASFHISFDEEDFPLINNTGVLPNGCLVAPFDP</sequence>
<evidence type="ECO:0000313" key="3">
    <source>
        <dbReference type="Proteomes" id="UP000027135"/>
    </source>
</evidence>
<organism evidence="2 3">
    <name type="scientific">Zootermopsis nevadensis</name>
    <name type="common">Dampwood termite</name>
    <dbReference type="NCBI Taxonomy" id="136037"/>
    <lineage>
        <taxon>Eukaryota</taxon>
        <taxon>Metazoa</taxon>
        <taxon>Ecdysozoa</taxon>
        <taxon>Arthropoda</taxon>
        <taxon>Hexapoda</taxon>
        <taxon>Insecta</taxon>
        <taxon>Pterygota</taxon>
        <taxon>Neoptera</taxon>
        <taxon>Polyneoptera</taxon>
        <taxon>Dictyoptera</taxon>
        <taxon>Blattodea</taxon>
        <taxon>Blattoidea</taxon>
        <taxon>Termitoidae</taxon>
        <taxon>Termopsidae</taxon>
        <taxon>Zootermopsis</taxon>
    </lineage>
</organism>